<dbReference type="STRING" id="679200.HMPREF9333_01263"/>
<organism evidence="6 7">
    <name type="scientific">Johnsonella ignava ATCC 51276</name>
    <dbReference type="NCBI Taxonomy" id="679200"/>
    <lineage>
        <taxon>Bacteria</taxon>
        <taxon>Bacillati</taxon>
        <taxon>Bacillota</taxon>
        <taxon>Clostridia</taxon>
        <taxon>Lachnospirales</taxon>
        <taxon>Lachnospiraceae</taxon>
        <taxon>Johnsonella</taxon>
    </lineage>
</organism>
<dbReference type="PATRIC" id="fig|679200.3.peg.1346"/>
<dbReference type="SUPFAM" id="SSF56112">
    <property type="entry name" value="Protein kinase-like (PK-like)"/>
    <property type="match status" value="1"/>
</dbReference>
<feature type="domain" description="Nucleotidyl transferase" evidence="4">
    <location>
        <begin position="71"/>
        <end position="179"/>
    </location>
</feature>
<comment type="caution">
    <text evidence="6">The sequence shown here is derived from an EMBL/GenBank/DDBJ whole genome shotgun (WGS) entry which is preliminary data.</text>
</comment>
<keyword evidence="2" id="KW-0548">Nucleotidyltransferase</keyword>
<evidence type="ECO:0000313" key="7">
    <source>
        <dbReference type="Proteomes" id="UP000003011"/>
    </source>
</evidence>
<evidence type="ECO:0000259" key="4">
    <source>
        <dbReference type="Pfam" id="PF00483"/>
    </source>
</evidence>
<dbReference type="GO" id="GO:0016779">
    <property type="term" value="F:nucleotidyltransferase activity"/>
    <property type="evidence" value="ECO:0007669"/>
    <property type="project" value="UniProtKB-KW"/>
</dbReference>
<keyword evidence="3" id="KW-0472">Membrane</keyword>
<dbReference type="CDD" id="cd05151">
    <property type="entry name" value="ChoK-like"/>
    <property type="match status" value="1"/>
</dbReference>
<dbReference type="Proteomes" id="UP000003011">
    <property type="component" value="Unassembled WGS sequence"/>
</dbReference>
<keyword evidence="1" id="KW-0808">Transferase</keyword>
<evidence type="ECO:0000256" key="2">
    <source>
        <dbReference type="ARBA" id="ARBA00022695"/>
    </source>
</evidence>
<dbReference type="CDD" id="cd02523">
    <property type="entry name" value="PC_cytidylyltransferase"/>
    <property type="match status" value="1"/>
</dbReference>
<dbReference type="eggNOG" id="COG4750">
    <property type="taxonomic scope" value="Bacteria"/>
</dbReference>
<dbReference type="InterPro" id="IPR005835">
    <property type="entry name" value="NTP_transferase_dom"/>
</dbReference>
<dbReference type="Gene3D" id="3.90.1200.10">
    <property type="match status" value="1"/>
</dbReference>
<feature type="transmembrane region" description="Helical" evidence="3">
    <location>
        <begin position="549"/>
        <end position="568"/>
    </location>
</feature>
<evidence type="ECO:0000259" key="5">
    <source>
        <dbReference type="Pfam" id="PF01636"/>
    </source>
</evidence>
<dbReference type="AlphaFoldDB" id="G5GI73"/>
<dbReference type="InterPro" id="IPR050065">
    <property type="entry name" value="GlmU-like"/>
</dbReference>
<dbReference type="HOGENOM" id="CLU_467630_0_0_9"/>
<evidence type="ECO:0000256" key="3">
    <source>
        <dbReference type="SAM" id="Phobius"/>
    </source>
</evidence>
<name>G5GI73_9FIRM</name>
<evidence type="ECO:0000256" key="1">
    <source>
        <dbReference type="ARBA" id="ARBA00022679"/>
    </source>
</evidence>
<dbReference type="InterPro" id="IPR029044">
    <property type="entry name" value="Nucleotide-diphossugar_trans"/>
</dbReference>
<dbReference type="Pfam" id="PF01636">
    <property type="entry name" value="APH"/>
    <property type="match status" value="1"/>
</dbReference>
<dbReference type="EMBL" id="ACZL01000021">
    <property type="protein sequence ID" value="EHI55548.1"/>
    <property type="molecule type" value="Genomic_DNA"/>
</dbReference>
<keyword evidence="3" id="KW-1133">Transmembrane helix</keyword>
<keyword evidence="7" id="KW-1185">Reference proteome</keyword>
<proteinExistence type="predicted"/>
<sequence>MNRTAYICREYLENPCITQRGLAAKLSLSLGSINKEVLAAVNKNYLIRCENTCKITESGLEFLKEFKVDCAVIAAAGFGSRFVPLTYDTPKGLLKVFGEPMIERQIKQLHEAGIYDITIVVGYLKEKFDYLQDKYNVKLLFNPEYTTKNTLATVWHARELFYGKNTYLLASDNWLKENMYHAYEPGAWYACSYTDLETGEWCLGIDKKGYIEHVSIGGNSSYFMYGPAYLSREFSEVFIPELERYYKKAETNDFYWEQVVYDMINYPKEFSRRLPPFFANKQPDGQTYEFENLEELRHFDVSYRTNSDNKALSVISEVFNVSENNIKEIRCLKAGMTNNSFLFSIEGIHYICRIPGAGTEALINRSEEYDSYQAVKPLNISDDVIYIDSKSGYKISKYYENSKNADASDNADMEKCMEVLRKLHQSGVKVNHSFNISDKIEYYEKLCYGTGDMIFEDYMEVKANMLKITSKLNTLNRTSVLAHVDAIADNFIFLPETALPKLIDWEYAGMADPLIDIAMCCIYSYYSQKQSDRLLEMYLGRKPVSEEIYILYSYMALGGFLWSIWTVYKTKQGDFFGEYSLKMYRYAKDYYAILKQNLFVE</sequence>
<accession>G5GI73</accession>
<dbReference type="InterPro" id="IPR002575">
    <property type="entry name" value="Aminoglycoside_PTrfase"/>
</dbReference>
<dbReference type="Gene3D" id="3.90.550.10">
    <property type="entry name" value="Spore Coat Polysaccharide Biosynthesis Protein SpsA, Chain A"/>
    <property type="match status" value="1"/>
</dbReference>
<protein>
    <submittedName>
        <fullName evidence="6">Uncharacterized protein</fullName>
    </submittedName>
</protein>
<dbReference type="Pfam" id="PF00483">
    <property type="entry name" value="NTP_transferase"/>
    <property type="match status" value="1"/>
</dbReference>
<keyword evidence="3" id="KW-0812">Transmembrane</keyword>
<dbReference type="Gene3D" id="3.30.200.20">
    <property type="entry name" value="Phosphorylase Kinase, domain 1"/>
    <property type="match status" value="1"/>
</dbReference>
<dbReference type="OrthoDB" id="9803871at2"/>
<evidence type="ECO:0000313" key="6">
    <source>
        <dbReference type="EMBL" id="EHI55548.1"/>
    </source>
</evidence>
<dbReference type="InterPro" id="IPR011009">
    <property type="entry name" value="Kinase-like_dom_sf"/>
</dbReference>
<dbReference type="PANTHER" id="PTHR43584:SF5">
    <property type="entry name" value="PROTEIN LICC"/>
    <property type="match status" value="1"/>
</dbReference>
<dbReference type="PANTHER" id="PTHR43584">
    <property type="entry name" value="NUCLEOTIDYL TRANSFERASE"/>
    <property type="match status" value="1"/>
</dbReference>
<dbReference type="eggNOG" id="COG0510">
    <property type="taxonomic scope" value="Bacteria"/>
</dbReference>
<feature type="domain" description="Aminoglycoside phosphotransferase" evidence="5">
    <location>
        <begin position="333"/>
        <end position="539"/>
    </location>
</feature>
<dbReference type="SUPFAM" id="SSF53448">
    <property type="entry name" value="Nucleotide-diphospho-sugar transferases"/>
    <property type="match status" value="1"/>
</dbReference>
<reference evidence="6 7" key="1">
    <citation type="submission" date="2011-08" db="EMBL/GenBank/DDBJ databases">
        <title>The Genome Sequence of Johnsonella ignava ATCC 51276.</title>
        <authorList>
            <consortium name="The Broad Institute Genome Sequencing Platform"/>
            <person name="Earl A."/>
            <person name="Ward D."/>
            <person name="Feldgarden M."/>
            <person name="Gevers D."/>
            <person name="Izard J."/>
            <person name="Blanton J.M."/>
            <person name="Baranova O.V."/>
            <person name="Dewhirst F.E."/>
            <person name="Young S.K."/>
            <person name="Zeng Q."/>
            <person name="Gargeya S."/>
            <person name="Fitzgerald M."/>
            <person name="Haas B."/>
            <person name="Abouelleil A."/>
            <person name="Alvarado L."/>
            <person name="Arachchi H.M."/>
            <person name="Berlin A."/>
            <person name="Brown A."/>
            <person name="Chapman S.B."/>
            <person name="Chen Z."/>
            <person name="Dunbar C."/>
            <person name="Freedman E."/>
            <person name="Gearin G."/>
            <person name="Gellesch M."/>
            <person name="Goldberg J."/>
            <person name="Griggs A."/>
            <person name="Gujja S."/>
            <person name="Heiman D."/>
            <person name="Howarth C."/>
            <person name="Larson L."/>
            <person name="Lui A."/>
            <person name="MacDonald P.J.P."/>
            <person name="Montmayeur A."/>
            <person name="Murphy C."/>
            <person name="Neiman D."/>
            <person name="Pearson M."/>
            <person name="Priest M."/>
            <person name="Roberts A."/>
            <person name="Saif S."/>
            <person name="Shea T."/>
            <person name="Shenoy N."/>
            <person name="Sisk P."/>
            <person name="Stolte C."/>
            <person name="Sykes S."/>
            <person name="Wortman J."/>
            <person name="Nusbaum C."/>
            <person name="Birren B."/>
        </authorList>
    </citation>
    <scope>NUCLEOTIDE SEQUENCE [LARGE SCALE GENOMIC DNA]</scope>
    <source>
        <strain evidence="6 7">ATCC 51276</strain>
    </source>
</reference>
<dbReference type="RefSeq" id="WP_005540768.1">
    <property type="nucleotide sequence ID" value="NZ_JH378832.1"/>
</dbReference>
<gene>
    <name evidence="6" type="ORF">HMPREF9333_01263</name>
</gene>